<dbReference type="RefSeq" id="WP_106593107.1">
    <property type="nucleotide sequence ID" value="NZ_PYGI01000027.1"/>
</dbReference>
<proteinExistence type="predicted"/>
<keyword evidence="2" id="KW-1185">Reference proteome</keyword>
<dbReference type="EMBL" id="PYGI01000027">
    <property type="protein sequence ID" value="PSL10245.1"/>
    <property type="molecule type" value="Genomic_DNA"/>
</dbReference>
<gene>
    <name evidence="1" type="ORF">CLV44_1277</name>
</gene>
<dbReference type="PROSITE" id="PS51257">
    <property type="entry name" value="PROKAR_LIPOPROTEIN"/>
    <property type="match status" value="1"/>
</dbReference>
<organism evidence="1 2">
    <name type="scientific">Marinobacterium halophilum</name>
    <dbReference type="NCBI Taxonomy" id="267374"/>
    <lineage>
        <taxon>Bacteria</taxon>
        <taxon>Pseudomonadati</taxon>
        <taxon>Pseudomonadota</taxon>
        <taxon>Gammaproteobacteria</taxon>
        <taxon>Oceanospirillales</taxon>
        <taxon>Oceanospirillaceae</taxon>
        <taxon>Marinobacterium</taxon>
    </lineage>
</organism>
<dbReference type="AlphaFoldDB" id="A0A2P8EL95"/>
<accession>A0A2P8EL95</accession>
<protein>
    <submittedName>
        <fullName evidence="1">Uncharacterized protein</fullName>
    </submittedName>
</protein>
<evidence type="ECO:0000313" key="2">
    <source>
        <dbReference type="Proteomes" id="UP000242133"/>
    </source>
</evidence>
<dbReference type="Proteomes" id="UP000242133">
    <property type="component" value="Unassembled WGS sequence"/>
</dbReference>
<name>A0A2P8EL95_9GAMM</name>
<evidence type="ECO:0000313" key="1">
    <source>
        <dbReference type="EMBL" id="PSL10245.1"/>
    </source>
</evidence>
<reference evidence="1 2" key="1">
    <citation type="submission" date="2018-03" db="EMBL/GenBank/DDBJ databases">
        <title>Genomic Encyclopedia of Archaeal and Bacterial Type Strains, Phase II (KMG-II): from individual species to whole genera.</title>
        <authorList>
            <person name="Goeker M."/>
        </authorList>
    </citation>
    <scope>NUCLEOTIDE SEQUENCE [LARGE SCALE GENOMIC DNA]</scope>
    <source>
        <strain evidence="1 2">DSM 17586</strain>
    </source>
</reference>
<comment type="caution">
    <text evidence="1">The sequence shown here is derived from an EMBL/GenBank/DDBJ whole genome shotgun (WGS) entry which is preliminary data.</text>
</comment>
<sequence length="240" mass="26932">MKNAFLVFLFAVFLAGCGSESPRSPAFTDDVSEYSREETSDAIDGYFAEYGRWADGLEKEHGQKLLDANNLAAAVGIAKFRLIDKKNTIALDKSNDLGLFYVDIFEDTTLEERVALNAELIDSMDDTLLSMPIMHLYATPFTRGYAHDAALFAEVPELDEYRANRVSRGAIDAYWSYMNAVHPDVSKNFDRLMKEAFAGKVVLTTYTDVSDIDLDDINRHFEWIQLHGMDVIQGKTGADL</sequence>